<comment type="caution">
    <text evidence="1">The sequence shown here is derived from an EMBL/GenBank/DDBJ whole genome shotgun (WGS) entry which is preliminary data.</text>
</comment>
<evidence type="ECO:0000313" key="2">
    <source>
        <dbReference type="Proteomes" id="UP000238163"/>
    </source>
</evidence>
<dbReference type="EMBL" id="NWTN01000048">
    <property type="protein sequence ID" value="PRQ64525.1"/>
    <property type="molecule type" value="Genomic_DNA"/>
</dbReference>
<protein>
    <submittedName>
        <fullName evidence="1">Uncharacterized protein</fullName>
    </submittedName>
</protein>
<reference evidence="1 2" key="1">
    <citation type="submission" date="2018-03" db="EMBL/GenBank/DDBJ databases">
        <title>Genetic Diversity and Phenotypic Plasticity of AHL Mediated Quorum Sensing in Environmental Strains of Vibrio mediterranei.</title>
        <authorList>
            <person name="Lantoine F."/>
            <person name="Vouve F."/>
        </authorList>
    </citation>
    <scope>NUCLEOTIDE SEQUENCE [LARGE SCALE GENOMIC DNA]</scope>
    <source>
        <strain evidence="1 2">17LN0615E</strain>
    </source>
</reference>
<organism evidence="1 2">
    <name type="scientific">Vibrio mediterranei</name>
    <dbReference type="NCBI Taxonomy" id="689"/>
    <lineage>
        <taxon>Bacteria</taxon>
        <taxon>Pseudomonadati</taxon>
        <taxon>Pseudomonadota</taxon>
        <taxon>Gammaproteobacteria</taxon>
        <taxon>Vibrionales</taxon>
        <taxon>Vibrionaceae</taxon>
        <taxon>Vibrio</taxon>
    </lineage>
</organism>
<sequence length="180" mass="21027">MDSVITMSLLTLLKHCRRPLHYKTKINQLRNHEILSLGAIRQSNNRGGFEYGQAYIQKCTKGRYEFVGVWTLSSKPTRQSCWVQGAFTLDEDKLVFEVGIDETLLRAFFKICRYLGVYKREEVCRGVTNWFNKHHFNPLFCGEVISHGRGRQSDRFTLDIRDRIAADPLLVFMDKYQEAI</sequence>
<accession>A0ABX5D4D1</accession>
<name>A0ABX5D4D1_9VIBR</name>
<proteinExistence type="predicted"/>
<keyword evidence="2" id="KW-1185">Reference proteome</keyword>
<dbReference type="Proteomes" id="UP000238163">
    <property type="component" value="Unassembled WGS sequence"/>
</dbReference>
<evidence type="ECO:0000313" key="1">
    <source>
        <dbReference type="EMBL" id="PRQ64525.1"/>
    </source>
</evidence>
<dbReference type="RefSeq" id="WP_096444421.1">
    <property type="nucleotide sequence ID" value="NZ_NWTN01000048.1"/>
</dbReference>
<gene>
    <name evidence="1" type="ORF">COR51_27100</name>
</gene>